<evidence type="ECO:0000313" key="4">
    <source>
        <dbReference type="Proteomes" id="UP000283727"/>
    </source>
</evidence>
<comment type="caution">
    <text evidence="3">The sequence shown here is derived from an EMBL/GenBank/DDBJ whole genome shotgun (WGS) entry which is preliminary data.</text>
</comment>
<dbReference type="SUPFAM" id="SSF53098">
    <property type="entry name" value="Ribonuclease H-like"/>
    <property type="match status" value="1"/>
</dbReference>
<reference evidence="3 4" key="1">
    <citation type="submission" date="2018-08" db="EMBL/GenBank/DDBJ databases">
        <title>A genome reference for cultivated species of the human gut microbiota.</title>
        <authorList>
            <person name="Zou Y."/>
            <person name="Xue W."/>
            <person name="Luo G."/>
        </authorList>
    </citation>
    <scope>NUCLEOTIDE SEQUENCE [LARGE SCALE GENOMIC DNA]</scope>
    <source>
        <strain evidence="3 4">AM12-10</strain>
    </source>
</reference>
<dbReference type="Pfam" id="PF01527">
    <property type="entry name" value="HTH_Tnp_1"/>
    <property type="match status" value="1"/>
</dbReference>
<feature type="region of interest" description="Disordered" evidence="1">
    <location>
        <begin position="392"/>
        <end position="422"/>
    </location>
</feature>
<evidence type="ECO:0000256" key="1">
    <source>
        <dbReference type="SAM" id="MobiDB-lite"/>
    </source>
</evidence>
<dbReference type="AlphaFoldDB" id="A0A415C4V4"/>
<dbReference type="Gene3D" id="1.10.10.10">
    <property type="entry name" value="Winged helix-like DNA-binding domain superfamily/Winged helix DNA-binding domain"/>
    <property type="match status" value="1"/>
</dbReference>
<organism evidence="3 4">
    <name type="scientific">Bifidobacterium bifidum</name>
    <dbReference type="NCBI Taxonomy" id="1681"/>
    <lineage>
        <taxon>Bacteria</taxon>
        <taxon>Bacillati</taxon>
        <taxon>Actinomycetota</taxon>
        <taxon>Actinomycetes</taxon>
        <taxon>Bifidobacteriales</taxon>
        <taxon>Bifidobacteriaceae</taxon>
        <taxon>Bifidobacterium</taxon>
    </lineage>
</organism>
<dbReference type="Proteomes" id="UP000283727">
    <property type="component" value="Unassembled WGS sequence"/>
</dbReference>
<dbReference type="GO" id="GO:0003677">
    <property type="term" value="F:DNA binding"/>
    <property type="evidence" value="ECO:0007669"/>
    <property type="project" value="InterPro"/>
</dbReference>
<dbReference type="InterPro" id="IPR002514">
    <property type="entry name" value="Transposase_8"/>
</dbReference>
<dbReference type="InterPro" id="IPR048020">
    <property type="entry name" value="Transpos_IS3"/>
</dbReference>
<dbReference type="InterPro" id="IPR001584">
    <property type="entry name" value="Integrase_cat-core"/>
</dbReference>
<evidence type="ECO:0000313" key="3">
    <source>
        <dbReference type="EMBL" id="RHJ23255.1"/>
    </source>
</evidence>
<dbReference type="Pfam" id="PF00665">
    <property type="entry name" value="rve"/>
    <property type="match status" value="1"/>
</dbReference>
<dbReference type="PANTHER" id="PTHR46889:SF5">
    <property type="entry name" value="INTEGRASE PROTEIN"/>
    <property type="match status" value="1"/>
</dbReference>
<dbReference type="InterPro" id="IPR036388">
    <property type="entry name" value="WH-like_DNA-bd_sf"/>
</dbReference>
<dbReference type="InterPro" id="IPR050900">
    <property type="entry name" value="Transposase_IS3/IS150/IS904"/>
</dbReference>
<dbReference type="InterPro" id="IPR012337">
    <property type="entry name" value="RNaseH-like_sf"/>
</dbReference>
<dbReference type="InterPro" id="IPR009057">
    <property type="entry name" value="Homeodomain-like_sf"/>
</dbReference>
<dbReference type="NCBIfam" id="NF033516">
    <property type="entry name" value="transpos_IS3"/>
    <property type="match status" value="1"/>
</dbReference>
<name>A0A415C4V4_BIFBI</name>
<dbReference type="GO" id="GO:0004803">
    <property type="term" value="F:transposase activity"/>
    <property type="evidence" value="ECO:0007669"/>
    <property type="project" value="InterPro"/>
</dbReference>
<proteinExistence type="predicted"/>
<feature type="domain" description="Integrase catalytic" evidence="2">
    <location>
        <begin position="239"/>
        <end position="361"/>
    </location>
</feature>
<dbReference type="Gene3D" id="3.30.420.10">
    <property type="entry name" value="Ribonuclease H-like superfamily/Ribonuclease H"/>
    <property type="match status" value="1"/>
</dbReference>
<dbReference type="SUPFAM" id="SSF46689">
    <property type="entry name" value="Homeodomain-like"/>
    <property type="match status" value="1"/>
</dbReference>
<evidence type="ECO:0000259" key="2">
    <source>
        <dbReference type="PROSITE" id="PS50994"/>
    </source>
</evidence>
<protein>
    <submittedName>
        <fullName evidence="3">IS3 family transposase</fullName>
    </submittedName>
</protein>
<sequence>MAKGTRYTPEFKAKAVRLLTESRGSCSSETNAIEQVAKDPGIAPESLRRWRDQADATVAAGTKQSAEDAMAELKSLRAEVAEPRRADGILTTGSGFFRGQARPDTALMAACIGEYRGRFGVGPICRVLAGSLGCGFVTPRGCRMFKARPVSRMRARHEALARDILGIRADFFMAVYGYGKTHAQLIARGRDPKEVGPGQVPSVMRGLGVRGVRRGKTPVTTEPAKGAGGGPDLVDRKFGAEAPNRSHVADITYVRMADGSFGYTAFVADVFARRIVGRACATGMGTQELPLQALEQAISWAANHGGTEGLVHHSDHGIQCIGLVYATRVREFGMLPSTGTVGDPYDNAMAESADGAYKTELVWRRKPFADPKDLELATFRWVSWRGLEATAPVPGLQDTGSGGNRVSYEPSGTSRLTVRAER</sequence>
<accession>A0A415C4V4</accession>
<dbReference type="GO" id="GO:0015074">
    <property type="term" value="P:DNA integration"/>
    <property type="evidence" value="ECO:0007669"/>
    <property type="project" value="InterPro"/>
</dbReference>
<dbReference type="GO" id="GO:0006313">
    <property type="term" value="P:DNA transposition"/>
    <property type="evidence" value="ECO:0007669"/>
    <property type="project" value="InterPro"/>
</dbReference>
<feature type="region of interest" description="Disordered" evidence="1">
    <location>
        <begin position="214"/>
        <end position="233"/>
    </location>
</feature>
<dbReference type="PROSITE" id="PS50994">
    <property type="entry name" value="INTEGRASE"/>
    <property type="match status" value="1"/>
</dbReference>
<dbReference type="InterPro" id="IPR036397">
    <property type="entry name" value="RNaseH_sf"/>
</dbReference>
<dbReference type="EMBL" id="QRLR01000003">
    <property type="protein sequence ID" value="RHJ23255.1"/>
    <property type="molecule type" value="Genomic_DNA"/>
</dbReference>
<dbReference type="RefSeq" id="WP_117726484.1">
    <property type="nucleotide sequence ID" value="NZ_JACEIZ010000001.1"/>
</dbReference>
<gene>
    <name evidence="3" type="ORF">DW137_05785</name>
</gene>
<dbReference type="PANTHER" id="PTHR46889">
    <property type="entry name" value="TRANSPOSASE INSF FOR INSERTION SEQUENCE IS3B-RELATED"/>
    <property type="match status" value="1"/>
</dbReference>